<organism evidence="2 3">
    <name type="scientific">Orbilia ellipsospora</name>
    <dbReference type="NCBI Taxonomy" id="2528407"/>
    <lineage>
        <taxon>Eukaryota</taxon>
        <taxon>Fungi</taxon>
        <taxon>Dikarya</taxon>
        <taxon>Ascomycota</taxon>
        <taxon>Pezizomycotina</taxon>
        <taxon>Orbiliomycetes</taxon>
        <taxon>Orbiliales</taxon>
        <taxon>Orbiliaceae</taxon>
        <taxon>Orbilia</taxon>
    </lineage>
</organism>
<evidence type="ECO:0000256" key="1">
    <source>
        <dbReference type="SAM" id="Phobius"/>
    </source>
</evidence>
<name>A0AAV9XBE6_9PEZI</name>
<keyword evidence="1" id="KW-0472">Membrane</keyword>
<accession>A0AAV9XBE6</accession>
<feature type="transmembrane region" description="Helical" evidence="1">
    <location>
        <begin position="55"/>
        <end position="80"/>
    </location>
</feature>
<feature type="transmembrane region" description="Helical" evidence="1">
    <location>
        <begin position="132"/>
        <end position="152"/>
    </location>
</feature>
<evidence type="ECO:0000313" key="3">
    <source>
        <dbReference type="Proteomes" id="UP001365542"/>
    </source>
</evidence>
<reference evidence="2 3" key="1">
    <citation type="submission" date="2019-10" db="EMBL/GenBank/DDBJ databases">
        <authorList>
            <person name="Palmer J.M."/>
        </authorList>
    </citation>
    <scope>NUCLEOTIDE SEQUENCE [LARGE SCALE GENOMIC DNA]</scope>
    <source>
        <strain evidence="2 3">TWF694</strain>
    </source>
</reference>
<dbReference type="AlphaFoldDB" id="A0AAV9XBE6"/>
<feature type="transmembrane region" description="Helical" evidence="1">
    <location>
        <begin position="100"/>
        <end position="120"/>
    </location>
</feature>
<keyword evidence="3" id="KW-1185">Reference proteome</keyword>
<sequence length="180" mass="19880">MLDSKEPEPDITAQLRALQSRAQIWVKPTDHILTDADAYEYDIYLAQKNSYKISFSWGITLAIYAILSGGLTYYTCLLIVSGKINSNANINANQALLEELRLGNIVSVMGFHLCMFPMVVMVRGNGMVRWACAQIVGSCVLALIAATGWWWVVFGVGRSITGDTSGVCLSFKPTFRAFEI</sequence>
<dbReference type="Proteomes" id="UP001365542">
    <property type="component" value="Unassembled WGS sequence"/>
</dbReference>
<gene>
    <name evidence="2" type="ORF">TWF694_009630</name>
</gene>
<dbReference type="EMBL" id="JAVHJO010000006">
    <property type="protein sequence ID" value="KAK6539405.1"/>
    <property type="molecule type" value="Genomic_DNA"/>
</dbReference>
<protein>
    <submittedName>
        <fullName evidence="2">Uncharacterized protein</fullName>
    </submittedName>
</protein>
<comment type="caution">
    <text evidence="2">The sequence shown here is derived from an EMBL/GenBank/DDBJ whole genome shotgun (WGS) entry which is preliminary data.</text>
</comment>
<keyword evidence="1" id="KW-1133">Transmembrane helix</keyword>
<proteinExistence type="predicted"/>
<evidence type="ECO:0000313" key="2">
    <source>
        <dbReference type="EMBL" id="KAK6539405.1"/>
    </source>
</evidence>
<keyword evidence="1" id="KW-0812">Transmembrane</keyword>